<name>A0A074YHR7_AURPU</name>
<sequence>MTSKYFCASSVTALRYSRAEERFANSSSDTSSLDRHLLARLCKEVLGPTQSGPGLLEKYLRASLLTASRAEILKFLDVAGLALGSLQVDAWVIFDVLWKFFADAGRK</sequence>
<dbReference type="GeneID" id="40741465"/>
<protein>
    <submittedName>
        <fullName evidence="1">Uncharacterized protein</fullName>
    </submittedName>
</protein>
<dbReference type="Proteomes" id="UP000030706">
    <property type="component" value="Unassembled WGS sequence"/>
</dbReference>
<keyword evidence="2" id="KW-1185">Reference proteome</keyword>
<dbReference type="HOGENOM" id="CLU_2209507_0_0_1"/>
<gene>
    <name evidence="1" type="ORF">M438DRAFT_175909</name>
</gene>
<accession>A0A074YHR7</accession>
<dbReference type="AlphaFoldDB" id="A0A074YHR7"/>
<proteinExistence type="predicted"/>
<dbReference type="EMBL" id="KL584978">
    <property type="protein sequence ID" value="KEQ86426.1"/>
    <property type="molecule type" value="Genomic_DNA"/>
</dbReference>
<organism evidence="1 2">
    <name type="scientific">Aureobasidium pullulans EXF-150</name>
    <dbReference type="NCBI Taxonomy" id="1043002"/>
    <lineage>
        <taxon>Eukaryota</taxon>
        <taxon>Fungi</taxon>
        <taxon>Dikarya</taxon>
        <taxon>Ascomycota</taxon>
        <taxon>Pezizomycotina</taxon>
        <taxon>Dothideomycetes</taxon>
        <taxon>Dothideomycetidae</taxon>
        <taxon>Dothideales</taxon>
        <taxon>Saccotheciaceae</taxon>
        <taxon>Aureobasidium</taxon>
    </lineage>
</organism>
<evidence type="ECO:0000313" key="2">
    <source>
        <dbReference type="Proteomes" id="UP000030706"/>
    </source>
</evidence>
<reference evidence="1 2" key="1">
    <citation type="journal article" date="2014" name="BMC Genomics">
        <title>Genome sequencing of four Aureobasidium pullulans varieties: biotechnological potential, stress tolerance, and description of new species.</title>
        <authorList>
            <person name="Gostin Ar C."/>
            <person name="Ohm R.A."/>
            <person name="Kogej T."/>
            <person name="Sonjak S."/>
            <person name="Turk M."/>
            <person name="Zajc J."/>
            <person name="Zalar P."/>
            <person name="Grube M."/>
            <person name="Sun H."/>
            <person name="Han J."/>
            <person name="Sharma A."/>
            <person name="Chiniquy J."/>
            <person name="Ngan C.Y."/>
            <person name="Lipzen A."/>
            <person name="Barry K."/>
            <person name="Grigoriev I.V."/>
            <person name="Gunde-Cimerman N."/>
        </authorList>
    </citation>
    <scope>NUCLEOTIDE SEQUENCE [LARGE SCALE GENOMIC DNA]</scope>
    <source>
        <strain evidence="1 2">EXF-150</strain>
    </source>
</reference>
<evidence type="ECO:0000313" key="1">
    <source>
        <dbReference type="EMBL" id="KEQ86426.1"/>
    </source>
</evidence>
<dbReference type="RefSeq" id="XP_029762613.1">
    <property type="nucleotide sequence ID" value="XM_029899159.1"/>
</dbReference>